<organism evidence="2 3">
    <name type="scientific">Mycetocola manganoxydans</name>
    <dbReference type="NCBI Taxonomy" id="699879"/>
    <lineage>
        <taxon>Bacteria</taxon>
        <taxon>Bacillati</taxon>
        <taxon>Actinomycetota</taxon>
        <taxon>Actinomycetes</taxon>
        <taxon>Micrococcales</taxon>
        <taxon>Microbacteriaceae</taxon>
        <taxon>Mycetocola</taxon>
    </lineage>
</organism>
<gene>
    <name evidence="2" type="ORF">D9V29_12975</name>
</gene>
<comment type="caution">
    <text evidence="2">The sequence shown here is derived from an EMBL/GenBank/DDBJ whole genome shotgun (WGS) entry which is preliminary data.</text>
</comment>
<dbReference type="Pfam" id="PF01869">
    <property type="entry name" value="BcrAD_BadFG"/>
    <property type="match status" value="1"/>
</dbReference>
<protein>
    <submittedName>
        <fullName evidence="2">ATPase</fullName>
    </submittedName>
</protein>
<evidence type="ECO:0000313" key="3">
    <source>
        <dbReference type="Proteomes" id="UP000270299"/>
    </source>
</evidence>
<evidence type="ECO:0000259" key="1">
    <source>
        <dbReference type="Pfam" id="PF01869"/>
    </source>
</evidence>
<dbReference type="OrthoDB" id="8701357at2"/>
<proteinExistence type="predicted"/>
<sequence length="318" mass="32005">MTAPSPIRLSIDGGQTGARLRLSDANGGVVAETEGAGILTDRSVVGQIADLALQLARATGSRIDELAVGTSGLTPAAAKPDALLAATRSIGVHRVALAHDSITGYLAANGTAPGVMLAVGTGVVVLALSESSVAKVDGWGSLLGDAGSGYWIGRAGLDAALRAFDGRSAHTTLEATAITRFGPLDELYMVLQADPMRVSRIGSFCRDVVDAAASGDEAASRIVTAAAHELAHSAASALARVGWEAGTPARVGAVGALATHAAPLREALVAALASRAPGAVLEAPLGRPLDGVQSLLDVGSSHPLRPFIHSAHVEKVSH</sequence>
<evidence type="ECO:0000313" key="2">
    <source>
        <dbReference type="EMBL" id="RLP68884.1"/>
    </source>
</evidence>
<name>A0A3L6ZLN9_9MICO</name>
<dbReference type="InterPro" id="IPR043129">
    <property type="entry name" value="ATPase_NBD"/>
</dbReference>
<dbReference type="Proteomes" id="UP000270299">
    <property type="component" value="Unassembled WGS sequence"/>
</dbReference>
<dbReference type="AlphaFoldDB" id="A0A3L6ZLN9"/>
<reference evidence="2 3" key="1">
    <citation type="submission" date="2018-10" db="EMBL/GenBank/DDBJ databases">
        <authorList>
            <person name="Li J."/>
        </authorList>
    </citation>
    <scope>NUCLEOTIDE SEQUENCE [LARGE SCALE GENOMIC DNA]</scope>
    <source>
        <strain evidence="2 3">CCTCC AB209002</strain>
    </source>
</reference>
<dbReference type="PANTHER" id="PTHR43190">
    <property type="entry name" value="N-ACETYL-D-GLUCOSAMINE KINASE"/>
    <property type="match status" value="1"/>
</dbReference>
<dbReference type="RefSeq" id="WP_121673745.1">
    <property type="nucleotide sequence ID" value="NZ_BMXM01000010.1"/>
</dbReference>
<dbReference type="EMBL" id="RCUV01000018">
    <property type="protein sequence ID" value="RLP68884.1"/>
    <property type="molecule type" value="Genomic_DNA"/>
</dbReference>
<feature type="domain" description="ATPase BadF/BadG/BcrA/BcrD type" evidence="1">
    <location>
        <begin position="11"/>
        <end position="278"/>
    </location>
</feature>
<dbReference type="PANTHER" id="PTHR43190:SF3">
    <property type="entry name" value="N-ACETYL-D-GLUCOSAMINE KINASE"/>
    <property type="match status" value="1"/>
</dbReference>
<dbReference type="InterPro" id="IPR052519">
    <property type="entry name" value="Euk-type_GlcNAc_Kinase"/>
</dbReference>
<keyword evidence="3" id="KW-1185">Reference proteome</keyword>
<accession>A0A3L6ZLN9</accession>
<dbReference type="Gene3D" id="3.30.420.40">
    <property type="match status" value="2"/>
</dbReference>
<dbReference type="SUPFAM" id="SSF53067">
    <property type="entry name" value="Actin-like ATPase domain"/>
    <property type="match status" value="1"/>
</dbReference>
<dbReference type="InterPro" id="IPR002731">
    <property type="entry name" value="ATPase_BadF"/>
</dbReference>